<evidence type="ECO:0000256" key="11">
    <source>
        <dbReference type="ARBA" id="ARBA00023306"/>
    </source>
</evidence>
<evidence type="ECO:0000256" key="4">
    <source>
        <dbReference type="ARBA" id="ARBA00022490"/>
    </source>
</evidence>
<dbReference type="Gene3D" id="3.40.50.720">
    <property type="entry name" value="NAD(P)-binding Rossmann-like Domain"/>
    <property type="match status" value="1"/>
</dbReference>
<dbReference type="InterPro" id="IPR005758">
    <property type="entry name" value="UDP-N-AcMur_Ala_ligase_MurC"/>
</dbReference>
<dbReference type="GO" id="GO:0008360">
    <property type="term" value="P:regulation of cell shape"/>
    <property type="evidence" value="ECO:0007669"/>
    <property type="project" value="UniProtKB-KW"/>
</dbReference>
<dbReference type="Gene3D" id="3.40.1190.10">
    <property type="entry name" value="Mur-like, catalytic domain"/>
    <property type="match status" value="1"/>
</dbReference>
<dbReference type="PANTHER" id="PTHR43445">
    <property type="entry name" value="UDP-N-ACETYLMURAMATE--L-ALANINE LIGASE-RELATED"/>
    <property type="match status" value="1"/>
</dbReference>
<dbReference type="PANTHER" id="PTHR43445:SF3">
    <property type="entry name" value="UDP-N-ACETYLMURAMATE--L-ALANINE LIGASE"/>
    <property type="match status" value="1"/>
</dbReference>
<dbReference type="Pfam" id="PF08245">
    <property type="entry name" value="Mur_ligase_M"/>
    <property type="match status" value="1"/>
</dbReference>
<feature type="domain" description="Mur ligase N-terminal catalytic" evidence="15">
    <location>
        <begin position="7"/>
        <end position="102"/>
    </location>
</feature>
<dbReference type="GO" id="GO:0071555">
    <property type="term" value="P:cell wall organization"/>
    <property type="evidence" value="ECO:0007669"/>
    <property type="project" value="UniProtKB-KW"/>
</dbReference>
<dbReference type="NCBIfam" id="TIGR01082">
    <property type="entry name" value="murC"/>
    <property type="match status" value="1"/>
</dbReference>
<feature type="domain" description="Mur ligase C-terminal" evidence="16">
    <location>
        <begin position="311"/>
        <end position="440"/>
    </location>
</feature>
<comment type="pathway">
    <text evidence="2 14">Cell wall biogenesis; peptidoglycan biosynthesis.</text>
</comment>
<evidence type="ECO:0000313" key="19">
    <source>
        <dbReference type="Proteomes" id="UP000186785"/>
    </source>
</evidence>
<organism evidence="18 19">
    <name type="scientific">Boudabousia liubingyangii</name>
    <dbReference type="NCBI Taxonomy" id="1921764"/>
    <lineage>
        <taxon>Bacteria</taxon>
        <taxon>Bacillati</taxon>
        <taxon>Actinomycetota</taxon>
        <taxon>Actinomycetes</taxon>
        <taxon>Actinomycetales</taxon>
        <taxon>Actinomycetaceae</taxon>
        <taxon>Boudabousia</taxon>
    </lineage>
</organism>
<dbReference type="AlphaFoldDB" id="A0A1Q5PN77"/>
<dbReference type="InterPro" id="IPR050061">
    <property type="entry name" value="MurCDEF_pg_biosynth"/>
</dbReference>
<dbReference type="GO" id="GO:0005524">
    <property type="term" value="F:ATP binding"/>
    <property type="evidence" value="ECO:0007669"/>
    <property type="project" value="UniProtKB-UniRule"/>
</dbReference>
<dbReference type="GO" id="GO:0005737">
    <property type="term" value="C:cytoplasm"/>
    <property type="evidence" value="ECO:0007669"/>
    <property type="project" value="UniProtKB-SubCell"/>
</dbReference>
<keyword evidence="9 14" id="KW-0133">Cell shape</keyword>
<evidence type="ECO:0000256" key="12">
    <source>
        <dbReference type="ARBA" id="ARBA00023316"/>
    </source>
</evidence>
<evidence type="ECO:0000256" key="9">
    <source>
        <dbReference type="ARBA" id="ARBA00022960"/>
    </source>
</evidence>
<dbReference type="InterPro" id="IPR013221">
    <property type="entry name" value="Mur_ligase_cen"/>
</dbReference>
<comment type="caution">
    <text evidence="18">The sequence shown here is derived from an EMBL/GenBank/DDBJ whole genome shotgun (WGS) entry which is preliminary data.</text>
</comment>
<dbReference type="STRING" id="1921764.BSR28_03345"/>
<evidence type="ECO:0000259" key="16">
    <source>
        <dbReference type="Pfam" id="PF02875"/>
    </source>
</evidence>
<dbReference type="GO" id="GO:0009252">
    <property type="term" value="P:peptidoglycan biosynthetic process"/>
    <property type="evidence" value="ECO:0007669"/>
    <property type="project" value="UniProtKB-UniRule"/>
</dbReference>
<dbReference type="Gene3D" id="3.90.190.20">
    <property type="entry name" value="Mur ligase, C-terminal domain"/>
    <property type="match status" value="1"/>
</dbReference>
<dbReference type="Pfam" id="PF02875">
    <property type="entry name" value="Mur_ligase_C"/>
    <property type="match status" value="1"/>
</dbReference>
<evidence type="ECO:0000256" key="2">
    <source>
        <dbReference type="ARBA" id="ARBA00004752"/>
    </source>
</evidence>
<comment type="catalytic activity">
    <reaction evidence="13 14">
        <text>UDP-N-acetyl-alpha-D-muramate + L-alanine + ATP = UDP-N-acetyl-alpha-D-muramoyl-L-alanine + ADP + phosphate + H(+)</text>
        <dbReference type="Rhea" id="RHEA:23372"/>
        <dbReference type="ChEBI" id="CHEBI:15378"/>
        <dbReference type="ChEBI" id="CHEBI:30616"/>
        <dbReference type="ChEBI" id="CHEBI:43474"/>
        <dbReference type="ChEBI" id="CHEBI:57972"/>
        <dbReference type="ChEBI" id="CHEBI:70757"/>
        <dbReference type="ChEBI" id="CHEBI:83898"/>
        <dbReference type="ChEBI" id="CHEBI:456216"/>
        <dbReference type="EC" id="6.3.2.8"/>
    </reaction>
</comment>
<sequence>MTDYFLLGVMGAGMSVVAQLLAAQGHQVAGADRSAQGPASQALAEAGVKVYEGHDPELIKPEMTIIRSSAIRADNPQIIKANELQLPILHRSEGLALAAAGKQFVAVAGAHGKTTTSGMLSSALTSAGLDPSFAVGSIVKGFGSGARLGQGPVFVAEADESDGSFLNYEPTIEIVTGVEPDHLDYYGTFEGVKQAFQNFAERLVPEGTLIAFADDPGAAELAQKVREAGRNRVLTYGQGAADVQLAKRVDTDNGQEFEVSGVLGSARIKLRMGGLHNALNATAAWIAGRLLGVEAGPMAQALNQFEGTARRFDPVANLALDGGEVRIFDDYAHHPTEVAMALKLGRQVAGEGRLVVAFQPHLYSRTAAFAAEFAQALSLADQVYVLDIYAAREDPRTDINAQTITQHLEKAVPSGNLTETAQLLAQHLQAGDTLVTMGAGDVTKLGPLVVAEVESTRRNGDN</sequence>
<dbReference type="SUPFAM" id="SSF51984">
    <property type="entry name" value="MurCD N-terminal domain"/>
    <property type="match status" value="1"/>
</dbReference>
<keyword evidence="12 14" id="KW-0961">Cell wall biogenesis/degradation</keyword>
<comment type="subcellular location">
    <subcellularLocation>
        <location evidence="1 14">Cytoplasm</location>
    </subcellularLocation>
</comment>
<evidence type="ECO:0000256" key="10">
    <source>
        <dbReference type="ARBA" id="ARBA00022984"/>
    </source>
</evidence>
<dbReference type="UniPathway" id="UPA00219"/>
<evidence type="ECO:0000256" key="3">
    <source>
        <dbReference type="ARBA" id="ARBA00012211"/>
    </source>
</evidence>
<dbReference type="Pfam" id="PF01225">
    <property type="entry name" value="Mur_ligase"/>
    <property type="match status" value="1"/>
</dbReference>
<evidence type="ECO:0000256" key="6">
    <source>
        <dbReference type="ARBA" id="ARBA00022618"/>
    </source>
</evidence>
<dbReference type="InterPro" id="IPR036615">
    <property type="entry name" value="Mur_ligase_C_dom_sf"/>
</dbReference>
<evidence type="ECO:0000256" key="8">
    <source>
        <dbReference type="ARBA" id="ARBA00022840"/>
    </source>
</evidence>
<dbReference type="OrthoDB" id="9804126at2"/>
<dbReference type="EMBL" id="MQSV01000002">
    <property type="protein sequence ID" value="OKL48969.1"/>
    <property type="molecule type" value="Genomic_DNA"/>
</dbReference>
<dbReference type="InterPro" id="IPR004101">
    <property type="entry name" value="Mur_ligase_C"/>
</dbReference>
<keyword evidence="4 14" id="KW-0963">Cytoplasm</keyword>
<dbReference type="GO" id="GO:0051301">
    <property type="term" value="P:cell division"/>
    <property type="evidence" value="ECO:0007669"/>
    <property type="project" value="UniProtKB-KW"/>
</dbReference>
<proteinExistence type="inferred from homology"/>
<dbReference type="Proteomes" id="UP000186785">
    <property type="component" value="Unassembled WGS sequence"/>
</dbReference>
<evidence type="ECO:0000256" key="5">
    <source>
        <dbReference type="ARBA" id="ARBA00022598"/>
    </source>
</evidence>
<evidence type="ECO:0000259" key="15">
    <source>
        <dbReference type="Pfam" id="PF01225"/>
    </source>
</evidence>
<evidence type="ECO:0000256" key="1">
    <source>
        <dbReference type="ARBA" id="ARBA00004496"/>
    </source>
</evidence>
<evidence type="ECO:0000256" key="14">
    <source>
        <dbReference type="HAMAP-Rule" id="MF_00046"/>
    </source>
</evidence>
<dbReference type="InterPro" id="IPR036565">
    <property type="entry name" value="Mur-like_cat_sf"/>
</dbReference>
<accession>A0A1Q5PN77</accession>
<keyword evidence="8 14" id="KW-0067">ATP-binding</keyword>
<dbReference type="SUPFAM" id="SSF53244">
    <property type="entry name" value="MurD-like peptide ligases, peptide-binding domain"/>
    <property type="match status" value="1"/>
</dbReference>
<evidence type="ECO:0000256" key="7">
    <source>
        <dbReference type="ARBA" id="ARBA00022741"/>
    </source>
</evidence>
<reference evidence="18 19" key="1">
    <citation type="submission" date="2016-11" db="EMBL/GenBank/DDBJ databases">
        <title>Actinomyces gypaetusis sp. nov. isolated from the vulture Gypaetus barbatus in Qinghai Tibet Plateau China.</title>
        <authorList>
            <person name="Meng X."/>
        </authorList>
    </citation>
    <scope>NUCLEOTIDE SEQUENCE [LARGE SCALE GENOMIC DNA]</scope>
    <source>
        <strain evidence="18 19">VUL4_2</strain>
    </source>
</reference>
<comment type="similarity">
    <text evidence="14">Belongs to the MurCDEF family.</text>
</comment>
<gene>
    <name evidence="14" type="primary">murC</name>
    <name evidence="18" type="ORF">BSR29_03775</name>
</gene>
<evidence type="ECO:0000313" key="18">
    <source>
        <dbReference type="EMBL" id="OKL48969.1"/>
    </source>
</evidence>
<dbReference type="InterPro" id="IPR000713">
    <property type="entry name" value="Mur_ligase_N"/>
</dbReference>
<name>A0A1Q5PN77_9ACTO</name>
<dbReference type="HAMAP" id="MF_00046">
    <property type="entry name" value="MurC"/>
    <property type="match status" value="1"/>
</dbReference>
<keyword evidence="6 14" id="KW-0132">Cell division</keyword>
<dbReference type="EC" id="6.3.2.8" evidence="3 14"/>
<keyword evidence="19" id="KW-1185">Reference proteome</keyword>
<protein>
    <recommendedName>
        <fullName evidence="3 14">UDP-N-acetylmuramate--L-alanine ligase</fullName>
        <ecNumber evidence="3 14">6.3.2.8</ecNumber>
    </recommendedName>
    <alternativeName>
        <fullName evidence="14">UDP-N-acetylmuramoyl-L-alanine synthetase</fullName>
    </alternativeName>
</protein>
<feature type="domain" description="Mur ligase central" evidence="17">
    <location>
        <begin position="107"/>
        <end position="287"/>
    </location>
</feature>
<keyword evidence="7 14" id="KW-0547">Nucleotide-binding</keyword>
<keyword evidence="5 14" id="KW-0436">Ligase</keyword>
<dbReference type="SUPFAM" id="SSF53623">
    <property type="entry name" value="MurD-like peptide ligases, catalytic domain"/>
    <property type="match status" value="1"/>
</dbReference>
<evidence type="ECO:0000256" key="13">
    <source>
        <dbReference type="ARBA" id="ARBA00047833"/>
    </source>
</evidence>
<keyword evidence="11 14" id="KW-0131">Cell cycle</keyword>
<dbReference type="RefSeq" id="WP_073708957.1">
    <property type="nucleotide sequence ID" value="NZ_MQSV01000002.1"/>
</dbReference>
<keyword evidence="10 14" id="KW-0573">Peptidoglycan synthesis</keyword>
<feature type="binding site" evidence="14">
    <location>
        <begin position="109"/>
        <end position="115"/>
    </location>
    <ligand>
        <name>ATP</name>
        <dbReference type="ChEBI" id="CHEBI:30616"/>
    </ligand>
</feature>
<dbReference type="GO" id="GO:0008763">
    <property type="term" value="F:UDP-N-acetylmuramate-L-alanine ligase activity"/>
    <property type="evidence" value="ECO:0007669"/>
    <property type="project" value="UniProtKB-UniRule"/>
</dbReference>
<comment type="function">
    <text evidence="14">Cell wall formation.</text>
</comment>
<evidence type="ECO:0000259" key="17">
    <source>
        <dbReference type="Pfam" id="PF08245"/>
    </source>
</evidence>